<name>A0A248VP47_9BURK</name>
<gene>
    <name evidence="1" type="ORF">CJU94_19555</name>
</gene>
<protein>
    <recommendedName>
        <fullName evidence="3">DUF2622 domain-containing protein</fullName>
    </recommendedName>
</protein>
<dbReference type="Proteomes" id="UP000215158">
    <property type="component" value="Chromosome 1"/>
</dbReference>
<dbReference type="EMBL" id="CP022989">
    <property type="protein sequence ID" value="ASW00150.1"/>
    <property type="molecule type" value="Genomic_DNA"/>
</dbReference>
<organism evidence="1 2">
    <name type="scientific">Paraburkholderia aromaticivorans</name>
    <dbReference type="NCBI Taxonomy" id="2026199"/>
    <lineage>
        <taxon>Bacteria</taxon>
        <taxon>Pseudomonadati</taxon>
        <taxon>Pseudomonadota</taxon>
        <taxon>Betaproteobacteria</taxon>
        <taxon>Burkholderiales</taxon>
        <taxon>Burkholderiaceae</taxon>
        <taxon>Paraburkholderia</taxon>
    </lineage>
</organism>
<evidence type="ECO:0000313" key="1">
    <source>
        <dbReference type="EMBL" id="ASW00150.1"/>
    </source>
</evidence>
<dbReference type="KEGG" id="parb:CJU94_19555"/>
<sequence>MSRFITRVELYGTPSRQDYDNLHAAMEVRGFARTIRGDNGTVYKLPTATYYGEGLLTPEQVRQQAANAAFSVWNSCAVFTCEAMDSSWSGLELA</sequence>
<dbReference type="AlphaFoldDB" id="A0A248VP47"/>
<proteinExistence type="predicted"/>
<evidence type="ECO:0008006" key="3">
    <source>
        <dbReference type="Google" id="ProtNLM"/>
    </source>
</evidence>
<accession>A0A248VP47</accession>
<evidence type="ECO:0000313" key="2">
    <source>
        <dbReference type="Proteomes" id="UP000215158"/>
    </source>
</evidence>
<keyword evidence="2" id="KW-1185">Reference proteome</keyword>
<reference evidence="1 2" key="1">
    <citation type="submission" date="2017-08" db="EMBL/GenBank/DDBJ databases">
        <title>Identification and genetic characteristics of simultaneous BTEX- and naphthalene-degrading Paraburkholderia sp. BN5 isolated from petroleum-contaminated soil.</title>
        <authorList>
            <person name="Lee Y."/>
            <person name="Jeon C.O."/>
        </authorList>
    </citation>
    <scope>NUCLEOTIDE SEQUENCE [LARGE SCALE GENOMIC DNA]</scope>
    <source>
        <strain evidence="1 2">BN5</strain>
    </source>
</reference>